<evidence type="ECO:0000313" key="3">
    <source>
        <dbReference type="Proteomes" id="UP001362999"/>
    </source>
</evidence>
<name>A0AAW0AIY0_9AGAR</name>
<feature type="region of interest" description="Disordered" evidence="1">
    <location>
        <begin position="362"/>
        <end position="398"/>
    </location>
</feature>
<gene>
    <name evidence="2" type="ORF">R3P38DRAFT_3009277</name>
</gene>
<dbReference type="Proteomes" id="UP001362999">
    <property type="component" value="Unassembled WGS sequence"/>
</dbReference>
<feature type="compositionally biased region" description="Low complexity" evidence="1">
    <location>
        <begin position="368"/>
        <end position="377"/>
    </location>
</feature>
<evidence type="ECO:0000313" key="2">
    <source>
        <dbReference type="EMBL" id="KAK7013137.1"/>
    </source>
</evidence>
<protein>
    <submittedName>
        <fullName evidence="2">Uncharacterized protein</fullName>
    </submittedName>
</protein>
<dbReference type="EMBL" id="JAWWNJ010000061">
    <property type="protein sequence ID" value="KAK7013137.1"/>
    <property type="molecule type" value="Genomic_DNA"/>
</dbReference>
<sequence>MATPTSLKIHFEASGTTYSAQPFKLPKQPHGFEPLLPDDSVLCIPRNNSLFFNNHHRNRREEITLNQARMWGSDSRRADPGLTFARVITTSHSRYCLRFVFNANKVIPRKGSTNYRALTRLVTDAEVYSTSLQKLAWDGRFVPLHYGMWIMDTGAWAGKVIFSITQWCGISWNELSRTKLDTEANRILVGRTFEDLHDCGVNFGGVSGEFVFRQVMLDIEDPNLTQDDIVNGGAACYITGYSEAIIGHKCMRRLPILPLGSYIPSEEVGCHEIAQVLLLIGFMDDDTDDTSKRILPEDAIKWHQDYSARYPKMRNGTVLMAQRARLFPRALPLYEGEIETWFESDDEFARIFARNIWDEEQDSDLALESPGSEVSESGSEKSPEPESPEPSAVQTVTDKMKYVSLGKNGVASAE</sequence>
<evidence type="ECO:0000256" key="1">
    <source>
        <dbReference type="SAM" id="MobiDB-lite"/>
    </source>
</evidence>
<comment type="caution">
    <text evidence="2">The sequence shown here is derived from an EMBL/GenBank/DDBJ whole genome shotgun (WGS) entry which is preliminary data.</text>
</comment>
<dbReference type="AlphaFoldDB" id="A0AAW0AIY0"/>
<keyword evidence="3" id="KW-1185">Reference proteome</keyword>
<feature type="non-terminal residue" evidence="2">
    <location>
        <position position="1"/>
    </location>
</feature>
<accession>A0AAW0AIY0</accession>
<proteinExistence type="predicted"/>
<organism evidence="2 3">
    <name type="scientific">Favolaschia claudopus</name>
    <dbReference type="NCBI Taxonomy" id="2862362"/>
    <lineage>
        <taxon>Eukaryota</taxon>
        <taxon>Fungi</taxon>
        <taxon>Dikarya</taxon>
        <taxon>Basidiomycota</taxon>
        <taxon>Agaricomycotina</taxon>
        <taxon>Agaricomycetes</taxon>
        <taxon>Agaricomycetidae</taxon>
        <taxon>Agaricales</taxon>
        <taxon>Marasmiineae</taxon>
        <taxon>Mycenaceae</taxon>
        <taxon>Favolaschia</taxon>
    </lineage>
</organism>
<reference evidence="2 3" key="1">
    <citation type="journal article" date="2024" name="J Genomics">
        <title>Draft genome sequencing and assembly of Favolaschia claudopus CIRM-BRFM 2984 isolated from oak limbs.</title>
        <authorList>
            <person name="Navarro D."/>
            <person name="Drula E."/>
            <person name="Chaduli D."/>
            <person name="Cazenave R."/>
            <person name="Ahrendt S."/>
            <person name="Wang J."/>
            <person name="Lipzen A."/>
            <person name="Daum C."/>
            <person name="Barry K."/>
            <person name="Grigoriev I.V."/>
            <person name="Favel A."/>
            <person name="Rosso M.N."/>
            <person name="Martin F."/>
        </authorList>
    </citation>
    <scope>NUCLEOTIDE SEQUENCE [LARGE SCALE GENOMIC DNA]</scope>
    <source>
        <strain evidence="2 3">CIRM-BRFM 2984</strain>
    </source>
</reference>